<reference evidence="2" key="1">
    <citation type="journal article" date="2015" name="Nature">
        <title>Complex archaea that bridge the gap between prokaryotes and eukaryotes.</title>
        <authorList>
            <person name="Spang A."/>
            <person name="Saw J.H."/>
            <person name="Jorgensen S.L."/>
            <person name="Zaremba-Niedzwiedzka K."/>
            <person name="Martijn J."/>
            <person name="Lind A.E."/>
            <person name="van Eijk R."/>
            <person name="Schleper C."/>
            <person name="Guy L."/>
            <person name="Ettema T.J."/>
        </authorList>
    </citation>
    <scope>NUCLEOTIDE SEQUENCE</scope>
</reference>
<protein>
    <submittedName>
        <fullName evidence="2">Uncharacterized protein</fullName>
    </submittedName>
</protein>
<organism evidence="2">
    <name type="scientific">marine sediment metagenome</name>
    <dbReference type="NCBI Taxonomy" id="412755"/>
    <lineage>
        <taxon>unclassified sequences</taxon>
        <taxon>metagenomes</taxon>
        <taxon>ecological metagenomes</taxon>
    </lineage>
</organism>
<evidence type="ECO:0000313" key="2">
    <source>
        <dbReference type="EMBL" id="KKL91413.1"/>
    </source>
</evidence>
<name>A0A0F9FYM3_9ZZZZ</name>
<keyword evidence="1" id="KW-1133">Transmembrane helix</keyword>
<dbReference type="EMBL" id="LAZR01019736">
    <property type="protein sequence ID" value="KKL91413.1"/>
    <property type="molecule type" value="Genomic_DNA"/>
</dbReference>
<comment type="caution">
    <text evidence="2">The sequence shown here is derived from an EMBL/GenBank/DDBJ whole genome shotgun (WGS) entry which is preliminary data.</text>
</comment>
<accession>A0A0F9FYM3</accession>
<sequence length="80" mass="8511">MRRIVKFLSMFVVATGALVLFTTIVLAVLIGGYAVADLVRPVDWPDLLTDDGLLQFLVVVVYIASIAGAVVGIAYAISND</sequence>
<proteinExistence type="predicted"/>
<evidence type="ECO:0000256" key="1">
    <source>
        <dbReference type="SAM" id="Phobius"/>
    </source>
</evidence>
<feature type="transmembrane region" description="Helical" evidence="1">
    <location>
        <begin position="53"/>
        <end position="77"/>
    </location>
</feature>
<gene>
    <name evidence="2" type="ORF">LCGC14_1894920</name>
</gene>
<dbReference type="AlphaFoldDB" id="A0A0F9FYM3"/>
<keyword evidence="1" id="KW-0472">Membrane</keyword>
<keyword evidence="1" id="KW-0812">Transmembrane</keyword>
<feature type="transmembrane region" description="Helical" evidence="1">
    <location>
        <begin position="7"/>
        <end position="33"/>
    </location>
</feature>